<keyword evidence="1" id="KW-0472">Membrane</keyword>
<accession>A0A329K2C4</accession>
<sequence length="78" mass="8183">MRPLCCPPRFARGAGDGSARAWPVAMPALLWVTLVLDLPLVPIIVMALASTTLSHLIVRVCGLNEAGDFGRNADNAAA</sequence>
<dbReference type="AlphaFoldDB" id="A0A329K2C4"/>
<proteinExistence type="predicted"/>
<protein>
    <submittedName>
        <fullName evidence="2">Uncharacterized protein</fullName>
    </submittedName>
</protein>
<reference evidence="2 3" key="1">
    <citation type="submission" date="2018-06" db="EMBL/GenBank/DDBJ databases">
        <title>NTM in soil in Japan.</title>
        <authorList>
            <person name="Ohya K."/>
        </authorList>
    </citation>
    <scope>NUCLEOTIDE SEQUENCE [LARGE SCALE GENOMIC DNA]</scope>
    <source>
        <strain evidence="2 3">GF76</strain>
    </source>
</reference>
<gene>
    <name evidence="2" type="ORF">DQP58_26230</name>
</gene>
<name>A0A329K2C4_9MYCO</name>
<evidence type="ECO:0000313" key="2">
    <source>
        <dbReference type="EMBL" id="RAU89657.1"/>
    </source>
</evidence>
<dbReference type="Proteomes" id="UP000250347">
    <property type="component" value="Unassembled WGS sequence"/>
</dbReference>
<evidence type="ECO:0000313" key="3">
    <source>
        <dbReference type="Proteomes" id="UP000250347"/>
    </source>
</evidence>
<organism evidence="2 3">
    <name type="scientific">Mycobacterium colombiense</name>
    <dbReference type="NCBI Taxonomy" id="339268"/>
    <lineage>
        <taxon>Bacteria</taxon>
        <taxon>Bacillati</taxon>
        <taxon>Actinomycetota</taxon>
        <taxon>Actinomycetes</taxon>
        <taxon>Mycobacteriales</taxon>
        <taxon>Mycobacteriaceae</taxon>
        <taxon>Mycobacterium</taxon>
        <taxon>Mycobacterium avium complex (MAC)</taxon>
    </lineage>
</organism>
<feature type="transmembrane region" description="Helical" evidence="1">
    <location>
        <begin position="28"/>
        <end position="49"/>
    </location>
</feature>
<comment type="caution">
    <text evidence="2">The sequence shown here is derived from an EMBL/GenBank/DDBJ whole genome shotgun (WGS) entry which is preliminary data.</text>
</comment>
<keyword evidence="1" id="KW-0812">Transmembrane</keyword>
<dbReference type="EMBL" id="QMEU01000200">
    <property type="protein sequence ID" value="RAU89657.1"/>
    <property type="molecule type" value="Genomic_DNA"/>
</dbReference>
<keyword evidence="1" id="KW-1133">Transmembrane helix</keyword>
<evidence type="ECO:0000256" key="1">
    <source>
        <dbReference type="SAM" id="Phobius"/>
    </source>
</evidence>